<dbReference type="GeneID" id="90003964"/>
<keyword evidence="5" id="KW-1185">Reference proteome</keyword>
<comment type="similarity">
    <text evidence="1 2">Belongs to the nucleosome assembly protein (NAP) family.</text>
</comment>
<feature type="compositionally biased region" description="Acidic residues" evidence="3">
    <location>
        <begin position="295"/>
        <end position="324"/>
    </location>
</feature>
<name>A0ABR0R9D5_9EURO</name>
<feature type="region of interest" description="Disordered" evidence="3">
    <location>
        <begin position="235"/>
        <end position="262"/>
    </location>
</feature>
<gene>
    <name evidence="4" type="ORF">PMZ80_010515</name>
</gene>
<evidence type="ECO:0000256" key="1">
    <source>
        <dbReference type="ARBA" id="ARBA00009947"/>
    </source>
</evidence>
<dbReference type="InterPro" id="IPR037231">
    <property type="entry name" value="NAP-like_sf"/>
</dbReference>
<comment type="caution">
    <text evidence="4">The sequence shown here is derived from an EMBL/GenBank/DDBJ whole genome shotgun (WGS) entry which is preliminary data.</text>
</comment>
<proteinExistence type="inferred from homology"/>
<protein>
    <recommendedName>
        <fullName evidence="6">Nucleosome assembly protein</fullName>
    </recommendedName>
</protein>
<dbReference type="InterPro" id="IPR002164">
    <property type="entry name" value="NAP_family"/>
</dbReference>
<dbReference type="Gene3D" id="3.30.1120.90">
    <property type="entry name" value="Nucleosome assembly protein"/>
    <property type="match status" value="1"/>
</dbReference>
<evidence type="ECO:0000256" key="2">
    <source>
        <dbReference type="RuleBase" id="RU003876"/>
    </source>
</evidence>
<reference evidence="4 5" key="1">
    <citation type="journal article" date="2023" name="Res Sq">
        <title>Genomic and morphological characterization of Knufia obscura isolated from the Mars 2020 spacecraft assembly facility.</title>
        <authorList>
            <person name="Chander A.M."/>
            <person name="Teixeira M.M."/>
            <person name="Singh N.K."/>
            <person name="Williams M.P."/>
            <person name="Parker C.W."/>
            <person name="Leo P."/>
            <person name="Stajich J.E."/>
            <person name="Torok T."/>
            <person name="Tighe S."/>
            <person name="Mason C.E."/>
            <person name="Venkateswaran K."/>
        </authorList>
    </citation>
    <scope>NUCLEOTIDE SEQUENCE [LARGE SCALE GENOMIC DNA]</scope>
    <source>
        <strain evidence="4 5">CCFEE 5817</strain>
    </source>
</reference>
<dbReference type="Pfam" id="PF00956">
    <property type="entry name" value="NAP"/>
    <property type="match status" value="1"/>
</dbReference>
<dbReference type="EMBL" id="JAVHJV010000018">
    <property type="protein sequence ID" value="KAK5937215.1"/>
    <property type="molecule type" value="Genomic_DNA"/>
</dbReference>
<dbReference type="PANTHER" id="PTHR11875">
    <property type="entry name" value="TESTIS-SPECIFIC Y-ENCODED PROTEIN"/>
    <property type="match status" value="1"/>
</dbReference>
<feature type="region of interest" description="Disordered" evidence="3">
    <location>
        <begin position="295"/>
        <end position="334"/>
    </location>
</feature>
<accession>A0ABR0R9D5</accession>
<evidence type="ECO:0008006" key="6">
    <source>
        <dbReference type="Google" id="ProtNLM"/>
    </source>
</evidence>
<dbReference type="RefSeq" id="XP_064725305.1">
    <property type="nucleotide sequence ID" value="XM_064878904.1"/>
</dbReference>
<evidence type="ECO:0000256" key="3">
    <source>
        <dbReference type="SAM" id="MobiDB-lite"/>
    </source>
</evidence>
<organism evidence="4 5">
    <name type="scientific">Knufia obscura</name>
    <dbReference type="NCBI Taxonomy" id="1635080"/>
    <lineage>
        <taxon>Eukaryota</taxon>
        <taxon>Fungi</taxon>
        <taxon>Dikarya</taxon>
        <taxon>Ascomycota</taxon>
        <taxon>Pezizomycotina</taxon>
        <taxon>Eurotiomycetes</taxon>
        <taxon>Chaetothyriomycetidae</taxon>
        <taxon>Chaetothyriales</taxon>
        <taxon>Trichomeriaceae</taxon>
        <taxon>Knufia</taxon>
    </lineage>
</organism>
<feature type="compositionally biased region" description="Basic and acidic residues" evidence="3">
    <location>
        <begin position="235"/>
        <end position="248"/>
    </location>
</feature>
<evidence type="ECO:0000313" key="4">
    <source>
        <dbReference type="EMBL" id="KAK5937215.1"/>
    </source>
</evidence>
<sequence>MGSNGDIATMPDETIQNALQELADLEKDFAAVEIDALRQKQYSLSDLYTRRAKHLNSIPNFWPTVLLNGPEEFTSTLSPRDADILQCITDLTIERYQIKSGSEGEPRSLRFTFTFDKSKNKFFEDEVVVKEFEFNGDVGGLVSKPVNLRWTKQGKKMGLGRLLDLAEGLWLAEEALVGSREKGVKKVAVEQGEREGLWQYEKLREELERVEGEDDAGSWLDWFGYRGAVAVGEKKEVKKEANGDTEEKNSDEEDDDDDGMLDVEIYPAGGEVAEVLAEDLWENVMDYFMRAQAEDELDEDMDSDDDDAPELVEAADFEGFEDDEKPPSKKQRRS</sequence>
<evidence type="ECO:0000313" key="5">
    <source>
        <dbReference type="Proteomes" id="UP001334248"/>
    </source>
</evidence>
<dbReference type="SUPFAM" id="SSF143113">
    <property type="entry name" value="NAP-like"/>
    <property type="match status" value="1"/>
</dbReference>
<feature type="compositionally biased region" description="Acidic residues" evidence="3">
    <location>
        <begin position="249"/>
        <end position="261"/>
    </location>
</feature>
<dbReference type="Proteomes" id="UP001334248">
    <property type="component" value="Unassembled WGS sequence"/>
</dbReference>